<accession>S6BTR7</accession>
<proteinExistence type="evidence at transcript level"/>
<sequence>MSDDKGILEKAKEKLIDAKDATKEKLGEIKYKLSAMKGDSTERSKKLYDLCNFDVEPEDIDENVKNFDPFKSDESDEGITF</sequence>
<gene>
    <name evidence="1" type="primary">PvLEA16</name>
</gene>
<reference evidence="1" key="1">
    <citation type="submission" date="2013-07" db="EMBL/GenBank/DDBJ databases">
        <title>Functional and evolutionary insights for the origin and mechanisms of complete desiccation tolerance from genome of the sleeping chironomid Polypedilum vanderplanki.</title>
        <authorList>
            <person name="Gusev O."/>
            <person name="Suetsugu Y."/>
            <person name="Cornette R."/>
            <person name="Kawashima T."/>
            <person name="Logacheva M."/>
            <person name="Kondrashev A."/>
            <person name="Penin A."/>
            <person name="Hatanaka R."/>
            <person name="Kikuta S."/>
            <person name="Shimura S."/>
            <person name="Katayose Y."/>
            <person name="Matsumoto T."/>
            <person name="Shagimardanova E."/>
            <person name="Alexeev D."/>
            <person name="Govorun V."/>
            <person name="Wisecaver J."/>
            <person name="Mikheyev A."/>
            <person name="Koyanagi R."/>
            <person name="Nishiyama T."/>
            <person name="Shigenobu S."/>
            <person name="Shibata T.F."/>
            <person name="Hasebe M."/>
            <person name="Okuda T."/>
            <person name="Satoh N."/>
            <person name="Kikawada T."/>
        </authorList>
    </citation>
    <scope>NUCLEOTIDE SEQUENCE</scope>
</reference>
<dbReference type="EMBL" id="AB841332">
    <property type="protein sequence ID" value="BAN67632.1"/>
    <property type="molecule type" value="mRNA"/>
</dbReference>
<name>S6BTR7_POLVA</name>
<protein>
    <submittedName>
        <fullName evidence="1">PvLEA16 protein</fullName>
    </submittedName>
</protein>
<evidence type="ECO:0000313" key="1">
    <source>
        <dbReference type="EMBL" id="BAN67632.1"/>
    </source>
</evidence>
<dbReference type="AlphaFoldDB" id="S6BTR7"/>
<organism evidence="1">
    <name type="scientific">Polypedilum vanderplanki</name>
    <name type="common">Sleeping chironomid midge</name>
    <dbReference type="NCBI Taxonomy" id="319348"/>
    <lineage>
        <taxon>Eukaryota</taxon>
        <taxon>Metazoa</taxon>
        <taxon>Ecdysozoa</taxon>
        <taxon>Arthropoda</taxon>
        <taxon>Hexapoda</taxon>
        <taxon>Insecta</taxon>
        <taxon>Pterygota</taxon>
        <taxon>Neoptera</taxon>
        <taxon>Endopterygota</taxon>
        <taxon>Diptera</taxon>
        <taxon>Nematocera</taxon>
        <taxon>Chironomoidea</taxon>
        <taxon>Chironomidae</taxon>
        <taxon>Chironominae</taxon>
        <taxon>Polypedilum</taxon>
        <taxon>Polypedilum</taxon>
    </lineage>
</organism>